<dbReference type="EMBL" id="CP002013">
    <property type="protein sequence ID" value="ADG14230.1"/>
    <property type="molecule type" value="Genomic_DNA"/>
</dbReference>
<dbReference type="InterPro" id="IPR013762">
    <property type="entry name" value="Integrase-like_cat_sf"/>
</dbReference>
<evidence type="ECO:0000313" key="8">
    <source>
        <dbReference type="Proteomes" id="UP000002190"/>
    </source>
</evidence>
<dbReference type="Gene3D" id="1.10.443.10">
    <property type="entry name" value="Intergrase catalytic core"/>
    <property type="match status" value="1"/>
</dbReference>
<proteinExistence type="inferred from homology"/>
<dbReference type="PROSITE" id="PS51898">
    <property type="entry name" value="TYR_RECOMBINASE"/>
    <property type="match status" value="1"/>
</dbReference>
<dbReference type="InterPro" id="IPR050808">
    <property type="entry name" value="Phage_Integrase"/>
</dbReference>
<dbReference type="HOGENOM" id="CLU_022238_3_1_4"/>
<evidence type="ECO:0000256" key="5">
    <source>
        <dbReference type="SAM" id="MobiDB-lite"/>
    </source>
</evidence>
<dbReference type="PANTHER" id="PTHR30629">
    <property type="entry name" value="PROPHAGE INTEGRASE"/>
    <property type="match status" value="1"/>
</dbReference>
<reference evidence="7 8" key="2">
    <citation type="journal article" date="2012" name="J. Bacteriol.">
        <title>Genome Sequences of Burkholderia sp. Strains CCGE1002 and H160, Isolated from Legume Nodules in Mexico and Brazil.</title>
        <authorList>
            <person name="Ormeno-Orrillo E."/>
            <person name="Rogel M.A."/>
            <person name="Chueire L.M."/>
            <person name="Tiedje J.M."/>
            <person name="Martinez-Romero E."/>
            <person name="Hungria M."/>
        </authorList>
    </citation>
    <scope>NUCLEOTIDE SEQUENCE [LARGE SCALE GENOMIC DNA]</scope>
    <source>
        <strain evidence="7 8">CCGE1002</strain>
    </source>
</reference>
<feature type="region of interest" description="Disordered" evidence="5">
    <location>
        <begin position="500"/>
        <end position="524"/>
    </location>
</feature>
<evidence type="ECO:0000259" key="6">
    <source>
        <dbReference type="PROSITE" id="PS51898"/>
    </source>
</evidence>
<reference evidence="7 8" key="1">
    <citation type="submission" date="2010-04" db="EMBL/GenBank/DDBJ databases">
        <title>Complete sequence of chromosome 1 of Burkholderia sp. CCGE1002.</title>
        <authorList>
            <consortium name="US DOE Joint Genome Institute"/>
            <person name="Lucas S."/>
            <person name="Copeland A."/>
            <person name="Lapidus A."/>
            <person name="Cheng J.-F."/>
            <person name="Bruce D."/>
            <person name="Goodwin L."/>
            <person name="Pitluck S."/>
            <person name="Chertkov O."/>
            <person name="Detter J.C."/>
            <person name="Han C."/>
            <person name="Tapia R."/>
            <person name="Land M."/>
            <person name="Hauser L."/>
            <person name="Kyrpides N."/>
            <person name="Ovchinnikova G."/>
            <person name="Martinez-Romero E."/>
            <person name="Hernandez M.A.R."/>
            <person name="Tiedje J.M."/>
            <person name="Woyke T."/>
        </authorList>
    </citation>
    <scope>NUCLEOTIDE SEQUENCE [LARGE SCALE GENOMIC DNA]</scope>
    <source>
        <strain evidence="7 8">CCGE1002</strain>
    </source>
</reference>
<evidence type="ECO:0000256" key="2">
    <source>
        <dbReference type="ARBA" id="ARBA00022908"/>
    </source>
</evidence>
<dbReference type="CDD" id="cd01184">
    <property type="entry name" value="INT_C_like_1"/>
    <property type="match status" value="1"/>
</dbReference>
<protein>
    <recommendedName>
        <fullName evidence="6">Tyr recombinase domain-containing protein</fullName>
    </recommendedName>
</protein>
<dbReference type="eggNOG" id="COG0582">
    <property type="taxonomic scope" value="Bacteria"/>
</dbReference>
<feature type="coiled-coil region" evidence="4">
    <location>
        <begin position="92"/>
        <end position="119"/>
    </location>
</feature>
<dbReference type="GeneID" id="301091535"/>
<dbReference type="GO" id="GO:0006310">
    <property type="term" value="P:DNA recombination"/>
    <property type="evidence" value="ECO:0007669"/>
    <property type="project" value="UniProtKB-KW"/>
</dbReference>
<feature type="domain" description="Tyr recombinase" evidence="6">
    <location>
        <begin position="269"/>
        <end position="481"/>
    </location>
</feature>
<gene>
    <name evidence="7" type="ordered locus">BC1002_0122</name>
</gene>
<keyword evidence="3" id="KW-0233">DNA recombination</keyword>
<dbReference type="STRING" id="640511.BC1002_0122"/>
<evidence type="ECO:0000256" key="4">
    <source>
        <dbReference type="SAM" id="Coils"/>
    </source>
</evidence>
<dbReference type="KEGG" id="bge:BC1002_0122"/>
<keyword evidence="2" id="KW-0229">DNA integration</keyword>
<dbReference type="GO" id="GO:0015074">
    <property type="term" value="P:DNA integration"/>
    <property type="evidence" value="ECO:0007669"/>
    <property type="project" value="UniProtKB-KW"/>
</dbReference>
<dbReference type="SUPFAM" id="SSF56349">
    <property type="entry name" value="DNA breaking-rejoining enzymes"/>
    <property type="match status" value="1"/>
</dbReference>
<accession>D5WA08</accession>
<comment type="similarity">
    <text evidence="1">Belongs to the 'phage' integrase family.</text>
</comment>
<keyword evidence="4" id="KW-0175">Coiled coil</keyword>
<evidence type="ECO:0000256" key="1">
    <source>
        <dbReference type="ARBA" id="ARBA00008857"/>
    </source>
</evidence>
<dbReference type="Pfam" id="PF00589">
    <property type="entry name" value="Phage_integrase"/>
    <property type="match status" value="1"/>
</dbReference>
<dbReference type="Pfam" id="PF20172">
    <property type="entry name" value="DUF6538"/>
    <property type="match status" value="1"/>
</dbReference>
<sequence length="524" mass="59381">MSFRLPAYLHRNRYGMLYFRLTVPPDLRPIVGQAEIYRSLGSSSVRQAADQAQSLRITLQRLFEDLRRGGGHAMSGHAYTALRALLDQRKITAHQTEKREELEQQISAMKSEQFRLSAEHQRTAVAVEAAQAAVVAQMVKMDDASAPAAGRSVSQETAGVPFSQLFDAFCRYKEGSGEWRDPESDRLYRYGPIVKEFIACLGDVTNVSLDAAAVRQFKQAVIGRDDFSQAKKTKYFEHIGAILRWARIEQYVRDDLAGILRMPAKKATGGYEPFSEDDLRRLFESDDYRDGTFAKASQFWIPLIGLYTGARITEIAQLHLSDIREQDGVWLIDINDDDLKKHLKSESATRTVPIHPVLIGIGLLRYHAEVKAEGYDRLFPDLTRTNKAKDSFGADPSEFFTGYRRRLGVTSISETFDAGKNRWMGRGTKVFHSLRDTANSKLRHAGVTQERRERLVGHASRDVNNRHYRPADINQMFPLATLLEDIRKLDYGLTHASYAGTSRHRQERVKGAQRQARIDAEAMP</sequence>
<dbReference type="Proteomes" id="UP000002190">
    <property type="component" value="Chromosome 1"/>
</dbReference>
<dbReference type="InterPro" id="IPR046668">
    <property type="entry name" value="DUF6538"/>
</dbReference>
<name>D5WA08_PARAM</name>
<evidence type="ECO:0000313" key="7">
    <source>
        <dbReference type="EMBL" id="ADG14230.1"/>
    </source>
</evidence>
<dbReference type="InterPro" id="IPR011010">
    <property type="entry name" value="DNA_brk_join_enz"/>
</dbReference>
<dbReference type="RefSeq" id="WP_013088133.1">
    <property type="nucleotide sequence ID" value="NC_014117.1"/>
</dbReference>
<dbReference type="InterPro" id="IPR002104">
    <property type="entry name" value="Integrase_catalytic"/>
</dbReference>
<dbReference type="PANTHER" id="PTHR30629:SF6">
    <property type="entry name" value="PROPHAGE INTEGRASE INTA-RELATED"/>
    <property type="match status" value="1"/>
</dbReference>
<organism evidence="7 8">
    <name type="scientific">Paraburkholderia atlantica</name>
    <dbReference type="NCBI Taxonomy" id="2654982"/>
    <lineage>
        <taxon>Bacteria</taxon>
        <taxon>Pseudomonadati</taxon>
        <taxon>Pseudomonadota</taxon>
        <taxon>Betaproteobacteria</taxon>
        <taxon>Burkholderiales</taxon>
        <taxon>Burkholderiaceae</taxon>
        <taxon>Paraburkholderia</taxon>
    </lineage>
</organism>
<dbReference type="GO" id="GO:0003677">
    <property type="term" value="F:DNA binding"/>
    <property type="evidence" value="ECO:0007669"/>
    <property type="project" value="InterPro"/>
</dbReference>
<dbReference type="AlphaFoldDB" id="D5WA08"/>
<evidence type="ECO:0000256" key="3">
    <source>
        <dbReference type="ARBA" id="ARBA00023172"/>
    </source>
</evidence>